<feature type="domain" description="Lipoyl-binding" evidence="8">
    <location>
        <begin position="2"/>
        <end position="77"/>
    </location>
</feature>
<evidence type="ECO:0000256" key="7">
    <source>
        <dbReference type="SAM" id="MobiDB-lite"/>
    </source>
</evidence>
<dbReference type="AlphaFoldDB" id="A0A1H9EY51"/>
<feature type="domain" description="Peripheral subunit-binding (PSBD)" evidence="9">
    <location>
        <begin position="126"/>
        <end position="163"/>
    </location>
</feature>
<keyword evidence="3 6" id="KW-0808">Transferase</keyword>
<comment type="similarity">
    <text evidence="2 6">Belongs to the 2-oxoacid dehydrogenase family.</text>
</comment>
<evidence type="ECO:0000313" key="11">
    <source>
        <dbReference type="Proteomes" id="UP000198833"/>
    </source>
</evidence>
<dbReference type="RefSeq" id="WP_092572133.1">
    <property type="nucleotide sequence ID" value="NZ_FOEN01000008.1"/>
</dbReference>
<protein>
    <recommendedName>
        <fullName evidence="6">Dihydrolipoamide acetyltransferase component of pyruvate dehydrogenase complex</fullName>
        <ecNumber evidence="6">2.3.1.-</ecNumber>
    </recommendedName>
</protein>
<gene>
    <name evidence="10" type="ORF">SAMN04488558_1088</name>
</gene>
<feature type="region of interest" description="Disordered" evidence="7">
    <location>
        <begin position="80"/>
        <end position="128"/>
    </location>
</feature>
<keyword evidence="10" id="KW-0670">Pyruvate</keyword>
<evidence type="ECO:0000256" key="4">
    <source>
        <dbReference type="ARBA" id="ARBA00022823"/>
    </source>
</evidence>
<dbReference type="EC" id="2.3.1.-" evidence="6"/>
<keyword evidence="5 6" id="KW-0012">Acyltransferase</keyword>
<reference evidence="10 11" key="1">
    <citation type="submission" date="2016-10" db="EMBL/GenBank/DDBJ databases">
        <authorList>
            <person name="de Groot N.N."/>
        </authorList>
    </citation>
    <scope>NUCLEOTIDE SEQUENCE [LARGE SCALE GENOMIC DNA]</scope>
    <source>
        <strain evidence="10 11">DSM 15695</strain>
    </source>
</reference>
<keyword evidence="4 6" id="KW-0450">Lipoyl</keyword>
<evidence type="ECO:0000313" key="10">
    <source>
        <dbReference type="EMBL" id="SEQ30537.1"/>
    </source>
</evidence>
<dbReference type="OrthoDB" id="9805770at2"/>
<evidence type="ECO:0000256" key="3">
    <source>
        <dbReference type="ARBA" id="ARBA00022679"/>
    </source>
</evidence>
<dbReference type="GO" id="GO:0016407">
    <property type="term" value="F:acetyltransferase activity"/>
    <property type="evidence" value="ECO:0007669"/>
    <property type="project" value="TreeGrafter"/>
</dbReference>
<dbReference type="Gene3D" id="3.30.559.10">
    <property type="entry name" value="Chloramphenicol acetyltransferase-like domain"/>
    <property type="match status" value="1"/>
</dbReference>
<keyword evidence="11" id="KW-1185">Reference proteome</keyword>
<dbReference type="PANTHER" id="PTHR43178">
    <property type="entry name" value="DIHYDROLIPOAMIDE ACETYLTRANSFERASE COMPONENT OF PYRUVATE DEHYDROGENASE COMPLEX"/>
    <property type="match status" value="1"/>
</dbReference>
<organism evidence="10 11">
    <name type="scientific">Ignavigranum ruoffiae</name>
    <dbReference type="NCBI Taxonomy" id="89093"/>
    <lineage>
        <taxon>Bacteria</taxon>
        <taxon>Bacillati</taxon>
        <taxon>Bacillota</taxon>
        <taxon>Bacilli</taxon>
        <taxon>Lactobacillales</taxon>
        <taxon>Aerococcaceae</taxon>
        <taxon>Ignavigranum</taxon>
    </lineage>
</organism>
<name>A0A1H9EY51_9LACT</name>
<dbReference type="SUPFAM" id="SSF47005">
    <property type="entry name" value="Peripheral subunit-binding domain of 2-oxo acid dehydrogenase complex"/>
    <property type="match status" value="1"/>
</dbReference>
<dbReference type="InterPro" id="IPR000089">
    <property type="entry name" value="Biotin_lipoyl"/>
</dbReference>
<dbReference type="STRING" id="89093.SAMN04488558_1088"/>
<dbReference type="GO" id="GO:0005737">
    <property type="term" value="C:cytoplasm"/>
    <property type="evidence" value="ECO:0007669"/>
    <property type="project" value="TreeGrafter"/>
</dbReference>
<dbReference type="InterPro" id="IPR004167">
    <property type="entry name" value="PSBD"/>
</dbReference>
<dbReference type="PROSITE" id="PS51826">
    <property type="entry name" value="PSBD"/>
    <property type="match status" value="1"/>
</dbReference>
<evidence type="ECO:0000256" key="2">
    <source>
        <dbReference type="ARBA" id="ARBA00007317"/>
    </source>
</evidence>
<proteinExistence type="inferred from homology"/>
<dbReference type="Pfam" id="PF00364">
    <property type="entry name" value="Biotin_lipoyl"/>
    <property type="match status" value="1"/>
</dbReference>
<feature type="compositionally biased region" description="Acidic residues" evidence="7">
    <location>
        <begin position="82"/>
        <end position="94"/>
    </location>
</feature>
<dbReference type="Gene3D" id="4.10.320.10">
    <property type="entry name" value="E3-binding domain"/>
    <property type="match status" value="1"/>
</dbReference>
<dbReference type="InterPro" id="IPR050743">
    <property type="entry name" value="2-oxoacid_DH_E2_comp"/>
</dbReference>
<accession>A0A1H9EY51</accession>
<sequence>MASNIVMPTLGLTMTEGTIEYLAVSVGDKVAKGDIVAEISSEKLTGPVEANADGIVLKILVSEGDVVRIKEPLMVIGQEGETVAEEEMESPAPEETEHTQEDRSTEPVGAEETKKQQEENKQERIFATPLARKMAKEKCIDLAKVNGTGGNGRITRLDIDRYVPMTDEVQETQSSTSKVADLPEWGQGLQGMRKTIAQRMMRSVQTTAQVTNQRKADVTKLMEFRHDIKTKVSSPLNHGEISINTLVTKAVILSLQEHPSLNAWYHNGEHTVMDEIHIGMATDLEEGLVVPVIRNADRMPLSKLGPAIAEVASQARNGELAGDLYSGSTFTITNLGGTNIEYFTPIINLPEVAILGVGAIQDKLVLDHGEVKVAKKLPLSLTYDHQIIDGAPAARFLETLVGYLQDPYRLII</sequence>
<evidence type="ECO:0000256" key="1">
    <source>
        <dbReference type="ARBA" id="ARBA00001938"/>
    </source>
</evidence>
<evidence type="ECO:0000256" key="5">
    <source>
        <dbReference type="ARBA" id="ARBA00023315"/>
    </source>
</evidence>
<dbReference type="PANTHER" id="PTHR43178:SF5">
    <property type="entry name" value="LIPOAMIDE ACYLTRANSFERASE COMPONENT OF BRANCHED-CHAIN ALPHA-KETO ACID DEHYDROGENASE COMPLEX, MITOCHONDRIAL"/>
    <property type="match status" value="1"/>
</dbReference>
<dbReference type="Gene3D" id="2.40.50.100">
    <property type="match status" value="1"/>
</dbReference>
<dbReference type="Pfam" id="PF00198">
    <property type="entry name" value="2-oxoacid_dh"/>
    <property type="match status" value="1"/>
</dbReference>
<dbReference type="Proteomes" id="UP000198833">
    <property type="component" value="Unassembled WGS sequence"/>
</dbReference>
<dbReference type="InterPro" id="IPR001078">
    <property type="entry name" value="2-oxoacid_DH_actylTfrase"/>
</dbReference>
<dbReference type="EMBL" id="FOEN01000008">
    <property type="protein sequence ID" value="SEQ30537.1"/>
    <property type="molecule type" value="Genomic_DNA"/>
</dbReference>
<dbReference type="GO" id="GO:0031405">
    <property type="term" value="F:lipoic acid binding"/>
    <property type="evidence" value="ECO:0007669"/>
    <property type="project" value="TreeGrafter"/>
</dbReference>
<dbReference type="SUPFAM" id="SSF52777">
    <property type="entry name" value="CoA-dependent acyltransferases"/>
    <property type="match status" value="1"/>
</dbReference>
<dbReference type="CDD" id="cd06849">
    <property type="entry name" value="lipoyl_domain"/>
    <property type="match status" value="1"/>
</dbReference>
<evidence type="ECO:0000259" key="9">
    <source>
        <dbReference type="PROSITE" id="PS51826"/>
    </source>
</evidence>
<dbReference type="InterPro" id="IPR023213">
    <property type="entry name" value="CAT-like_dom_sf"/>
</dbReference>
<evidence type="ECO:0000256" key="6">
    <source>
        <dbReference type="RuleBase" id="RU003423"/>
    </source>
</evidence>
<dbReference type="InterPro" id="IPR011053">
    <property type="entry name" value="Single_hybrid_motif"/>
</dbReference>
<dbReference type="InterPro" id="IPR036625">
    <property type="entry name" value="E3-bd_dom_sf"/>
</dbReference>
<dbReference type="SUPFAM" id="SSF51230">
    <property type="entry name" value="Single hybrid motif"/>
    <property type="match status" value="1"/>
</dbReference>
<feature type="compositionally biased region" description="Basic and acidic residues" evidence="7">
    <location>
        <begin position="95"/>
        <end position="124"/>
    </location>
</feature>
<dbReference type="PROSITE" id="PS50968">
    <property type="entry name" value="BIOTINYL_LIPOYL"/>
    <property type="match status" value="1"/>
</dbReference>
<evidence type="ECO:0000259" key="8">
    <source>
        <dbReference type="PROSITE" id="PS50968"/>
    </source>
</evidence>
<comment type="cofactor">
    <cofactor evidence="1 6">
        <name>(R)-lipoate</name>
        <dbReference type="ChEBI" id="CHEBI:83088"/>
    </cofactor>
</comment>
<dbReference type="Pfam" id="PF02817">
    <property type="entry name" value="E3_binding"/>
    <property type="match status" value="1"/>
</dbReference>